<sequence length="513" mass="57866">MSSLLELPAETLIDILRELPGDDILRCKQICKTIQGLIDNDIRLQYQIRLAVNGMVDNPSCSLPTSERFERLVAYEDAWKSPRLKDPYELNLGGDGAWEFSCNVLAQAKDDRTILFVQLPSSIQQTPEKRWEISDIGFKIDDFSMDPDQDLLVVGESQPAAKYVLHVSTLTGDKHPLACDTGLLNWATEIEMQHPNLRIAGDYVGVGFDSPDIDLPSELVVWNWKTGQIHLALRGPHLSVYSFLTLDRIIVLEMNDGVYFRPTGLRIVSFSTPALEFKDIDEASYDCCFGLPEVEDDEDDGTPLEYIQLRSEPSPFASSRINPTTPFRVDTDKRIFALTFVLMDSISISDDDHQNTTLLISGERLTERLKSIQAEEGRRILWDDWGLTDCSIFVNIEGYDDSWVCNVYGTRLINRSLPDSGPYVLDCNKFACQRASTLPVDGDAWSLREKEEARDGGWFSRELSDASLPVLQHKSLPMNTITRYEAAILNEQNIVIIVDSQSPTTQYCVASLY</sequence>
<dbReference type="InterPro" id="IPR001810">
    <property type="entry name" value="F-box_dom"/>
</dbReference>
<keyword evidence="3" id="KW-1185">Reference proteome</keyword>
<protein>
    <recommendedName>
        <fullName evidence="1">F-box domain-containing protein</fullName>
    </recommendedName>
</protein>
<evidence type="ECO:0000259" key="1">
    <source>
        <dbReference type="PROSITE" id="PS50181"/>
    </source>
</evidence>
<dbReference type="InterPro" id="IPR036047">
    <property type="entry name" value="F-box-like_dom_sf"/>
</dbReference>
<dbReference type="SUPFAM" id="SSF81383">
    <property type="entry name" value="F-box domain"/>
    <property type="match status" value="1"/>
</dbReference>
<reference evidence="2 3" key="1">
    <citation type="submission" date="2022-09" db="EMBL/GenBank/DDBJ databases">
        <authorList>
            <person name="Palmer J.M."/>
        </authorList>
    </citation>
    <scope>NUCLEOTIDE SEQUENCE [LARGE SCALE GENOMIC DNA]</scope>
    <source>
        <strain evidence="2 3">DSM 7382</strain>
    </source>
</reference>
<name>A0AAW0GAY7_9APHY</name>
<comment type="caution">
    <text evidence="2">The sequence shown here is derived from an EMBL/GenBank/DDBJ whole genome shotgun (WGS) entry which is preliminary data.</text>
</comment>
<dbReference type="Proteomes" id="UP001385951">
    <property type="component" value="Unassembled WGS sequence"/>
</dbReference>
<organism evidence="2 3">
    <name type="scientific">Cerrena zonata</name>
    <dbReference type="NCBI Taxonomy" id="2478898"/>
    <lineage>
        <taxon>Eukaryota</taxon>
        <taxon>Fungi</taxon>
        <taxon>Dikarya</taxon>
        <taxon>Basidiomycota</taxon>
        <taxon>Agaricomycotina</taxon>
        <taxon>Agaricomycetes</taxon>
        <taxon>Polyporales</taxon>
        <taxon>Cerrenaceae</taxon>
        <taxon>Cerrena</taxon>
    </lineage>
</organism>
<dbReference type="SMART" id="SM00256">
    <property type="entry name" value="FBOX"/>
    <property type="match status" value="1"/>
</dbReference>
<dbReference type="PROSITE" id="PS50181">
    <property type="entry name" value="FBOX"/>
    <property type="match status" value="1"/>
</dbReference>
<dbReference type="AlphaFoldDB" id="A0AAW0GAY7"/>
<gene>
    <name evidence="2" type="ORF">QCA50_005827</name>
</gene>
<dbReference type="EMBL" id="JASBNA010000006">
    <property type="protein sequence ID" value="KAK7690728.1"/>
    <property type="molecule type" value="Genomic_DNA"/>
</dbReference>
<evidence type="ECO:0000313" key="2">
    <source>
        <dbReference type="EMBL" id="KAK7690728.1"/>
    </source>
</evidence>
<proteinExistence type="predicted"/>
<dbReference type="Pfam" id="PF12937">
    <property type="entry name" value="F-box-like"/>
    <property type="match status" value="1"/>
</dbReference>
<feature type="domain" description="F-box" evidence="1">
    <location>
        <begin position="1"/>
        <end position="47"/>
    </location>
</feature>
<accession>A0AAW0GAY7</accession>
<evidence type="ECO:0000313" key="3">
    <source>
        <dbReference type="Proteomes" id="UP001385951"/>
    </source>
</evidence>